<evidence type="ECO:0000256" key="2">
    <source>
        <dbReference type="ARBA" id="ARBA00022475"/>
    </source>
</evidence>
<evidence type="ECO:0000256" key="4">
    <source>
        <dbReference type="ARBA" id="ARBA00022989"/>
    </source>
</evidence>
<dbReference type="AlphaFoldDB" id="A0A2H0XEE0"/>
<feature type="transmembrane region" description="Helical" evidence="6">
    <location>
        <begin position="126"/>
        <end position="152"/>
    </location>
</feature>
<feature type="domain" description="ABC-2 type transporter transmembrane" evidence="8">
    <location>
        <begin position="51"/>
        <end position="227"/>
    </location>
</feature>
<dbReference type="GO" id="GO:0005886">
    <property type="term" value="C:plasma membrane"/>
    <property type="evidence" value="ECO:0007669"/>
    <property type="project" value="UniProtKB-SubCell"/>
</dbReference>
<dbReference type="PANTHER" id="PTHR30294">
    <property type="entry name" value="MEMBRANE COMPONENT OF ABC TRANSPORTER YHHJ-RELATED"/>
    <property type="match status" value="1"/>
</dbReference>
<feature type="transmembrane region" description="Helical" evidence="6">
    <location>
        <begin position="92"/>
        <end position="114"/>
    </location>
</feature>
<dbReference type="Pfam" id="PF09822">
    <property type="entry name" value="ABC_transp_aux"/>
    <property type="match status" value="1"/>
</dbReference>
<evidence type="ECO:0000313" key="10">
    <source>
        <dbReference type="EMBL" id="PIS23307.1"/>
    </source>
</evidence>
<dbReference type="InterPro" id="IPR019196">
    <property type="entry name" value="ABC_transp_unknown"/>
</dbReference>
<dbReference type="InterPro" id="IPR051449">
    <property type="entry name" value="ABC-2_transporter_component"/>
</dbReference>
<evidence type="ECO:0000256" key="6">
    <source>
        <dbReference type="SAM" id="Phobius"/>
    </source>
</evidence>
<dbReference type="GO" id="GO:0140359">
    <property type="term" value="F:ABC-type transporter activity"/>
    <property type="evidence" value="ECO:0007669"/>
    <property type="project" value="InterPro"/>
</dbReference>
<feature type="transmembrane region" description="Helical" evidence="6">
    <location>
        <begin position="158"/>
        <end position="176"/>
    </location>
</feature>
<evidence type="ECO:0000256" key="1">
    <source>
        <dbReference type="ARBA" id="ARBA00004651"/>
    </source>
</evidence>
<proteinExistence type="predicted"/>
<dbReference type="Pfam" id="PF12698">
    <property type="entry name" value="ABC2_membrane_3"/>
    <property type="match status" value="1"/>
</dbReference>
<organism evidence="10 11">
    <name type="scientific">candidate division WWE3 bacterium CG08_land_8_20_14_0_20_40_13</name>
    <dbReference type="NCBI Taxonomy" id="1975084"/>
    <lineage>
        <taxon>Bacteria</taxon>
        <taxon>Katanobacteria</taxon>
    </lineage>
</organism>
<dbReference type="Proteomes" id="UP000230340">
    <property type="component" value="Unassembled WGS sequence"/>
</dbReference>
<dbReference type="PANTHER" id="PTHR30294:SF29">
    <property type="entry name" value="MULTIDRUG ABC TRANSPORTER PERMEASE YBHS-RELATED"/>
    <property type="match status" value="1"/>
</dbReference>
<evidence type="ECO:0000259" key="8">
    <source>
        <dbReference type="Pfam" id="PF12698"/>
    </source>
</evidence>
<evidence type="ECO:0000313" key="11">
    <source>
        <dbReference type="Proteomes" id="UP000230340"/>
    </source>
</evidence>
<keyword evidence="2" id="KW-1003">Cell membrane</keyword>
<feature type="transmembrane region" description="Helical" evidence="6">
    <location>
        <begin position="243"/>
        <end position="265"/>
    </location>
</feature>
<protein>
    <submittedName>
        <fullName evidence="10">Uncharacterized protein</fullName>
    </submittedName>
</protein>
<dbReference type="EMBL" id="PEYT01000004">
    <property type="protein sequence ID" value="PIS23307.1"/>
    <property type="molecule type" value="Genomic_DNA"/>
</dbReference>
<feature type="transmembrane region" description="Helical" evidence="6">
    <location>
        <begin position="52"/>
        <end position="72"/>
    </location>
</feature>
<evidence type="ECO:0000259" key="9">
    <source>
        <dbReference type="Pfam" id="PF23357"/>
    </source>
</evidence>
<evidence type="ECO:0000259" key="7">
    <source>
        <dbReference type="Pfam" id="PF09822"/>
    </source>
</evidence>
<name>A0A2H0XEE0_UNCKA</name>
<sequence length="735" mass="81015">MKILTIAKREFLNFFNQPVGYIFFVAFIGVSYFLFFRQIFLSGYASVRPYTLNIPMLLAVIIPALTMATVAGEKSNKTLETVITAPVSPLQFIIGKFVGTFFIYLLMIAITLTIPTSLSLYGKFDWGVVLTSYLGLAFLGMLFVSIGVLISTLTDNQIVAFVISLVTIISFVLLGSDSVTMGLPPFFASIVSSFGAFSRINSFDKGVLDLRDAIYFISFSLFFLALSAFILSQGRISKGSRFLSYTLKTTVAALFAGVVLLNFFVKPLFIRLDLTRDKVYTLSPTTKDILRKLDGNTLLVFYYSKELPPEFAERKDALMDLLKDFSMVPGNKLKIEYKETSSPEEEQNALSDGITPVQFNTVRNDEFQAKKGLLGIVAKNGEDKEPIAFLESTEGLEYQTITLVKRVSGGSNKKVAFLQDAKSLGLYSDLATFRDELSKYYQATTLSLVKEPKDKEEKIIPVDTDILVLAGPKEPLDSGTNEKIKKFVDSGKALIVFGDSYDISISTLSPTENKNNIDDTLAPYGISLNKDLIFDLQNNERINLNQGFFTYVLPYPYFARVTLTGEGKNLLGNIAPVLTAWGSDLELKNVEGIKQTVIAKSSSSAGSDEGTTIDVSPNKNFSKSNLKERSVAVLAENQSGGKVIVISNDDMITKDFYGANSSFALNLFDLATNDKGFVAIRAKSSIPSPLVFKSETEKNAVKYGNLVGVPLLMVIFGLVRLKMRSLGFGRKHQSI</sequence>
<feature type="domain" description="ABC-type uncharacterised transport system" evidence="7">
    <location>
        <begin position="413"/>
        <end position="660"/>
    </location>
</feature>
<dbReference type="InterPro" id="IPR013525">
    <property type="entry name" value="ABC2_TM"/>
</dbReference>
<feature type="transmembrane region" description="Helical" evidence="6">
    <location>
        <begin position="20"/>
        <end position="40"/>
    </location>
</feature>
<feature type="domain" description="DUF7088" evidence="9">
    <location>
        <begin position="277"/>
        <end position="378"/>
    </location>
</feature>
<dbReference type="InterPro" id="IPR055396">
    <property type="entry name" value="DUF7088"/>
</dbReference>
<gene>
    <name evidence="10" type="ORF">COT49_00460</name>
</gene>
<reference evidence="11" key="1">
    <citation type="submission" date="2017-09" db="EMBL/GenBank/DDBJ databases">
        <title>Depth-based differentiation of microbial function through sediment-hosted aquifers and enrichment of novel symbionts in the deep terrestrial subsurface.</title>
        <authorList>
            <person name="Probst A.J."/>
            <person name="Ladd B."/>
            <person name="Jarett J.K."/>
            <person name="Geller-Mcgrath D.E."/>
            <person name="Sieber C.M.K."/>
            <person name="Emerson J.B."/>
            <person name="Anantharaman K."/>
            <person name="Thomas B.C."/>
            <person name="Malmstrom R."/>
            <person name="Stieglmeier M."/>
            <person name="Klingl A."/>
            <person name="Woyke T."/>
            <person name="Ryan C.M."/>
            <person name="Banfield J.F."/>
        </authorList>
    </citation>
    <scope>NUCLEOTIDE SEQUENCE [LARGE SCALE GENOMIC DNA]</scope>
</reference>
<dbReference type="Pfam" id="PF23357">
    <property type="entry name" value="DUF7088"/>
    <property type="match status" value="1"/>
</dbReference>
<accession>A0A2H0XEE0</accession>
<keyword evidence="3 6" id="KW-0812">Transmembrane</keyword>
<evidence type="ECO:0000256" key="5">
    <source>
        <dbReference type="ARBA" id="ARBA00023136"/>
    </source>
</evidence>
<comment type="caution">
    <text evidence="10">The sequence shown here is derived from an EMBL/GenBank/DDBJ whole genome shotgun (WGS) entry which is preliminary data.</text>
</comment>
<feature type="transmembrane region" description="Helical" evidence="6">
    <location>
        <begin position="213"/>
        <end position="231"/>
    </location>
</feature>
<keyword evidence="5 6" id="KW-0472">Membrane</keyword>
<comment type="subcellular location">
    <subcellularLocation>
        <location evidence="1">Cell membrane</location>
        <topology evidence="1">Multi-pass membrane protein</topology>
    </subcellularLocation>
</comment>
<keyword evidence="4 6" id="KW-1133">Transmembrane helix</keyword>
<evidence type="ECO:0000256" key="3">
    <source>
        <dbReference type="ARBA" id="ARBA00022692"/>
    </source>
</evidence>